<sequence>MVPKLKFVALLAWATLTFLAEASAPAADPTGCVASAQNRSVPLTSFGDFVLTNLPGSGFVPFGTVDAQPFRVRVTCNDGTVGETALAFPMFEQSLVQSGPIVWGQSTPVPTQLRLDLPSYVISPGNPNIAGQVTARYADGNEKNVTARTSGTGYRSSSAGFVGVSNDGRVYLQSADTLSSVAAQLPVPSIITITAENDGVVSSRLVQLVSSISLSGKVAQADNRDARGIEVRLSIAGYDDLLTTTDSAGNYRFSSLPLAVKRYADLLVLDRVNRRMGGAKVWLDANGNGQPPQIVLQGGGRVRISVVDAAGSPQAGVSVGVSDAYARALGLAPSMLTADANGQVEFQDVPAGTVVAVSNAAGYAAVPGQVLLAAGAVAAITLRATGASPASQAAIVGQVLQQPSLTAAVGATIELLEDKPGAAPMRQVVDGSGRFSFAGLPVNTLFNYQVKVGAEVLANGGVYTGLAGSQRALNVELSAQRGLSGIVVATDGLTPAPGVAVQLSYFDGSIQTWTAAGTMTSRADGSFVRRYLEPRRYRLQALAVDGSSATIEVDLSTAPPNSMQNNLRLQLALSPAQVKLGLRATVLGAADFGPLGAELFVRNSSCPAWCGMGQLPTTTATLTTDFLGQGRNDFELRWRGRVQAFSVDVGPSNDGQTVSRVIDFGPDVSGVNRIPAQRSLYSFNVAQGDSIYAAVLGRAQDGVAAAAAVKYELYDCWRRSKFDPPCRLNFDPGLGAGIG</sequence>
<accession>A0ABW7HKN9</accession>
<feature type="chain" id="PRO_5046362905" evidence="1">
    <location>
        <begin position="23"/>
        <end position="739"/>
    </location>
</feature>
<evidence type="ECO:0000256" key="1">
    <source>
        <dbReference type="SAM" id="SignalP"/>
    </source>
</evidence>
<keyword evidence="1" id="KW-0732">Signal</keyword>
<dbReference type="Gene3D" id="2.60.40.1120">
    <property type="entry name" value="Carboxypeptidase-like, regulatory domain"/>
    <property type="match status" value="1"/>
</dbReference>
<comment type="caution">
    <text evidence="2">The sequence shown here is derived from an EMBL/GenBank/DDBJ whole genome shotgun (WGS) entry which is preliminary data.</text>
</comment>
<dbReference type="InterPro" id="IPR008969">
    <property type="entry name" value="CarboxyPept-like_regulatory"/>
</dbReference>
<reference evidence="2 3" key="1">
    <citation type="submission" date="2024-08" db="EMBL/GenBank/DDBJ databases">
        <authorList>
            <person name="Lu H."/>
        </authorList>
    </citation>
    <scope>NUCLEOTIDE SEQUENCE [LARGE SCALE GENOMIC DNA]</scope>
    <source>
        <strain evidence="2 3">BYS78W</strain>
    </source>
</reference>
<name>A0ABW7HKN9_9BURK</name>
<dbReference type="InterPro" id="IPR013784">
    <property type="entry name" value="Carb-bd-like_fold"/>
</dbReference>
<dbReference type="SUPFAM" id="SSF49464">
    <property type="entry name" value="Carboxypeptidase regulatory domain-like"/>
    <property type="match status" value="1"/>
</dbReference>
<evidence type="ECO:0000313" key="3">
    <source>
        <dbReference type="Proteomes" id="UP001606134"/>
    </source>
</evidence>
<proteinExistence type="predicted"/>
<dbReference type="RefSeq" id="WP_394417843.1">
    <property type="nucleotide sequence ID" value="NZ_JBIGIC010000025.1"/>
</dbReference>
<organism evidence="2 3">
    <name type="scientific">Pelomonas candidula</name>
    <dbReference type="NCBI Taxonomy" id="3299025"/>
    <lineage>
        <taxon>Bacteria</taxon>
        <taxon>Pseudomonadati</taxon>
        <taxon>Pseudomonadota</taxon>
        <taxon>Betaproteobacteria</taxon>
        <taxon>Burkholderiales</taxon>
        <taxon>Sphaerotilaceae</taxon>
        <taxon>Roseateles</taxon>
    </lineage>
</organism>
<keyword evidence="3" id="KW-1185">Reference proteome</keyword>
<gene>
    <name evidence="2" type="ORF">ACG04R_27790</name>
</gene>
<protein>
    <submittedName>
        <fullName evidence="2">Collagen binding domain-containing protein</fullName>
    </submittedName>
</protein>
<dbReference type="EMBL" id="JBIGIC010000025">
    <property type="protein sequence ID" value="MFG6490499.1"/>
    <property type="molecule type" value="Genomic_DNA"/>
</dbReference>
<dbReference type="SUPFAM" id="SSF49452">
    <property type="entry name" value="Starch-binding domain-like"/>
    <property type="match status" value="1"/>
</dbReference>
<keyword evidence="2" id="KW-0176">Collagen</keyword>
<evidence type="ECO:0000313" key="2">
    <source>
        <dbReference type="EMBL" id="MFG6490499.1"/>
    </source>
</evidence>
<feature type="signal peptide" evidence="1">
    <location>
        <begin position="1"/>
        <end position="22"/>
    </location>
</feature>
<dbReference type="Proteomes" id="UP001606134">
    <property type="component" value="Unassembled WGS sequence"/>
</dbReference>